<dbReference type="InterPro" id="IPR030395">
    <property type="entry name" value="GP_PDE_dom"/>
</dbReference>
<evidence type="ECO:0000313" key="3">
    <source>
        <dbReference type="Proteomes" id="UP001305779"/>
    </source>
</evidence>
<dbReference type="Gene3D" id="3.20.20.190">
    <property type="entry name" value="Phosphatidylinositol (PI) phosphodiesterase"/>
    <property type="match status" value="1"/>
</dbReference>
<keyword evidence="3" id="KW-1185">Reference proteome</keyword>
<dbReference type="PANTHER" id="PTHR43805">
    <property type="entry name" value="GLYCEROPHOSPHORYL DIESTER PHOSPHODIESTERASE"/>
    <property type="match status" value="1"/>
</dbReference>
<sequence>MPSDTTEQPSGTRPTVVPPVVVQPGVEKLDSPVSIPEDTVFPAPTFAKATLNKRKRRTPQCIAHRGYKARFPENSILGFEEAVKAGATGLETDVHFTKDGVVVISHDSTLRRCFGRKDKILDRTWDEIKDLRTTSPPHVPMPRMEDLLDFLTRPGMEEIWVLVDIKLDNDAEDIMRLLGATMARVKQPPGGNWRERIVLGLWAAKYLPLAAKYLPGFPVLHIGFKTSYARHFHTVPNVGFNMLLPMLIAPGGLRFVRESREVQHRQVLAWTVNDKDRLEWCLRHELDGVVTDDPAIFARMREEFDQQSTASWMSLSIRTCLEVLRVYIGITCMFWLFRRRRRFGAADASPDLIQKVPR</sequence>
<comment type="caution">
    <text evidence="2">The sequence shown here is derived from an EMBL/GenBank/DDBJ whole genome shotgun (WGS) entry which is preliminary data.</text>
</comment>
<evidence type="ECO:0000313" key="2">
    <source>
        <dbReference type="EMBL" id="KAK4508362.1"/>
    </source>
</evidence>
<feature type="domain" description="GP-PDE" evidence="1">
    <location>
        <begin position="59"/>
        <end position="301"/>
    </location>
</feature>
<dbReference type="Proteomes" id="UP001305779">
    <property type="component" value="Unassembled WGS sequence"/>
</dbReference>
<gene>
    <name evidence="2" type="ORF">PRZ48_002100</name>
</gene>
<dbReference type="EMBL" id="JAXOVC010000001">
    <property type="protein sequence ID" value="KAK4508362.1"/>
    <property type="molecule type" value="Genomic_DNA"/>
</dbReference>
<dbReference type="InterPro" id="IPR017946">
    <property type="entry name" value="PLC-like_Pdiesterase_TIM-brl"/>
</dbReference>
<proteinExistence type="predicted"/>
<dbReference type="PROSITE" id="PS51704">
    <property type="entry name" value="GP_PDE"/>
    <property type="match status" value="1"/>
</dbReference>
<organism evidence="2 3">
    <name type="scientific">Zasmidium cellare</name>
    <name type="common">Wine cellar mold</name>
    <name type="synonym">Racodium cellare</name>
    <dbReference type="NCBI Taxonomy" id="395010"/>
    <lineage>
        <taxon>Eukaryota</taxon>
        <taxon>Fungi</taxon>
        <taxon>Dikarya</taxon>
        <taxon>Ascomycota</taxon>
        <taxon>Pezizomycotina</taxon>
        <taxon>Dothideomycetes</taxon>
        <taxon>Dothideomycetidae</taxon>
        <taxon>Mycosphaerellales</taxon>
        <taxon>Mycosphaerellaceae</taxon>
        <taxon>Zasmidium</taxon>
    </lineage>
</organism>
<protein>
    <recommendedName>
        <fullName evidence="1">GP-PDE domain-containing protein</fullName>
    </recommendedName>
</protein>
<dbReference type="Pfam" id="PF03009">
    <property type="entry name" value="GDPD"/>
    <property type="match status" value="1"/>
</dbReference>
<accession>A0ABR0F330</accession>
<dbReference type="PANTHER" id="PTHR43805:SF1">
    <property type="entry name" value="GP-PDE DOMAIN-CONTAINING PROTEIN"/>
    <property type="match status" value="1"/>
</dbReference>
<evidence type="ECO:0000259" key="1">
    <source>
        <dbReference type="PROSITE" id="PS51704"/>
    </source>
</evidence>
<name>A0ABR0F330_ZASCE</name>
<reference evidence="2 3" key="1">
    <citation type="journal article" date="2023" name="G3 (Bethesda)">
        <title>A chromosome-level genome assembly of Zasmidium syzygii isolated from banana leaves.</title>
        <authorList>
            <person name="van Westerhoven A.C."/>
            <person name="Mehrabi R."/>
            <person name="Talebi R."/>
            <person name="Steentjes M.B.F."/>
            <person name="Corcolon B."/>
            <person name="Chong P.A."/>
            <person name="Kema G.H.J."/>
            <person name="Seidl M.F."/>
        </authorList>
    </citation>
    <scope>NUCLEOTIDE SEQUENCE [LARGE SCALE GENOMIC DNA]</scope>
    <source>
        <strain evidence="2 3">P124</strain>
    </source>
</reference>
<dbReference type="CDD" id="cd08570">
    <property type="entry name" value="GDPD_YPL206cp_fungi"/>
    <property type="match status" value="1"/>
</dbReference>
<dbReference type="SUPFAM" id="SSF51695">
    <property type="entry name" value="PLC-like phosphodiesterases"/>
    <property type="match status" value="1"/>
</dbReference>